<proteinExistence type="predicted"/>
<evidence type="ECO:0000256" key="1">
    <source>
        <dbReference type="SAM" id="SignalP"/>
    </source>
</evidence>
<accession>A0ABU9EDD7</accession>
<dbReference type="InterPro" id="IPR008947">
    <property type="entry name" value="PLipase_C/P1_nuclease_dom_sf"/>
</dbReference>
<dbReference type="EMBL" id="JBBHLI010000008">
    <property type="protein sequence ID" value="MEK9501925.1"/>
    <property type="molecule type" value="Genomic_DNA"/>
</dbReference>
<dbReference type="Proteomes" id="UP001484239">
    <property type="component" value="Unassembled WGS sequence"/>
</dbReference>
<evidence type="ECO:0000313" key="3">
    <source>
        <dbReference type="Proteomes" id="UP001484239"/>
    </source>
</evidence>
<name>A0ABU9EDD7_9BACT</name>
<reference evidence="2 3" key="1">
    <citation type="submission" date="2024-02" db="EMBL/GenBank/DDBJ databases">
        <title>A novel Gemmatimonadota bacterium.</title>
        <authorList>
            <person name="Du Z.-J."/>
            <person name="Ye Y.-Q."/>
        </authorList>
    </citation>
    <scope>NUCLEOTIDE SEQUENCE [LARGE SCALE GENOMIC DNA]</scope>
    <source>
        <strain evidence="2 3">DH-20</strain>
    </source>
</reference>
<sequence>MQRLLGFAALVLIGTTAVAATGAPAPWGETGHRMAARAAAERLPDEMPAFVREASEQLAWLNPEPDRWRSRELGVMDQGFSYDHYIDFENVPEGALEAADRWRFVEALYRAGVVRPERDVGFLPYRIEELYQRLLTGFRMWRAADGDERRWVEARIVNDAGVLGHYVTDGSQPHHTTIHFNGWNASGAQEAPNPESFTTERDFHGRFETAFVRAHMQYDEVLEGVATEPRVLGTPDQVRVAIRDYLRRTHDEVVTLYRLESRARFDPETPPSQAHRAFTAARLAAGAEMLRDLWWSAWIDSARPLPPEEFR</sequence>
<protein>
    <recommendedName>
        <fullName evidence="4">Nuclease</fullName>
    </recommendedName>
</protein>
<organism evidence="2 3">
    <name type="scientific">Gaopeijia maritima</name>
    <dbReference type="NCBI Taxonomy" id="3119007"/>
    <lineage>
        <taxon>Bacteria</taxon>
        <taxon>Pseudomonadati</taxon>
        <taxon>Gemmatimonadota</taxon>
        <taxon>Longimicrobiia</taxon>
        <taxon>Gaopeijiales</taxon>
        <taxon>Gaopeijiaceae</taxon>
        <taxon>Gaopeijia</taxon>
    </lineage>
</organism>
<comment type="caution">
    <text evidence="2">The sequence shown here is derived from an EMBL/GenBank/DDBJ whole genome shotgun (WGS) entry which is preliminary data.</text>
</comment>
<dbReference type="RefSeq" id="WP_405280891.1">
    <property type="nucleotide sequence ID" value="NZ_CP144380.1"/>
</dbReference>
<keyword evidence="3" id="KW-1185">Reference proteome</keyword>
<dbReference type="SUPFAM" id="SSF48537">
    <property type="entry name" value="Phospholipase C/P1 nuclease"/>
    <property type="match status" value="1"/>
</dbReference>
<dbReference type="Gene3D" id="1.10.575.10">
    <property type="entry name" value="P1 Nuclease"/>
    <property type="match status" value="1"/>
</dbReference>
<evidence type="ECO:0008006" key="4">
    <source>
        <dbReference type="Google" id="ProtNLM"/>
    </source>
</evidence>
<feature type="chain" id="PRO_5045884878" description="Nuclease" evidence="1">
    <location>
        <begin position="20"/>
        <end position="311"/>
    </location>
</feature>
<gene>
    <name evidence="2" type="ORF">WI372_13110</name>
</gene>
<evidence type="ECO:0000313" key="2">
    <source>
        <dbReference type="EMBL" id="MEK9501925.1"/>
    </source>
</evidence>
<keyword evidence="1" id="KW-0732">Signal</keyword>
<feature type="signal peptide" evidence="1">
    <location>
        <begin position="1"/>
        <end position="19"/>
    </location>
</feature>